<sequence>MQKFPFKAALSLTAFSAAMLIASAPAEAREITAAVATGFTTLDPWDAVDNLSRAVSRSFYESLYTFDKDLKPVPQLAESYEVSKDGLTYTFRLRQGVKFHDGTEFTADAVKMNFDRGMNPDSKLTRRTFFKFVDRVEVVDPYTVRIVLKTPTAGFIQRLANGTAGMICPSLLKRATTKQVTAYEACGTGPYTLKRFSPAEELYAVKFPNYRVPGLPKFDAIRWVPVTENSTRAMMLQTGEAQFISPVPNEQFLPLSKSGKLTLQKTPSVVTRYLSMNETKKPFDDIRVREAVSLAINRKALVKVAYNGFAVPSTGYLPTQIEGGVDFGEFPYDPKRARELLKEAGFPQGFKTTIWSAYNDGKTVKTLQFLQQQLAQVGIHAETKALEAGQRTVIYGAKTPEESQHQLYLIGWTNSAAEPDWGLRPLLDSRSCPPVLNNDSYYKNPKVDALFDEAIRETNAEKRVELYHEIQKLVNADKPWAPLVFEMVTAGTAKELKNFTVLPDGGFDFYSAEWKE</sequence>
<protein>
    <recommendedName>
        <fullName evidence="4">Glutathione-binding protein GsiB</fullName>
    </recommendedName>
</protein>
<evidence type="ECO:0000256" key="4">
    <source>
        <dbReference type="ARBA" id="ARBA00017393"/>
    </source>
</evidence>
<comment type="subcellular location">
    <subcellularLocation>
        <location evidence="2">Periplasm</location>
    </subcellularLocation>
</comment>
<evidence type="ECO:0000256" key="8">
    <source>
        <dbReference type="SAM" id="SignalP"/>
    </source>
</evidence>
<dbReference type="EMBL" id="WEHW01000001">
    <property type="protein sequence ID" value="KAB7652936.1"/>
    <property type="molecule type" value="Genomic_DNA"/>
</dbReference>
<feature type="domain" description="Solute-binding protein family 5" evidence="9">
    <location>
        <begin position="71"/>
        <end position="429"/>
    </location>
</feature>
<name>A0AAI9WP80_9BURK</name>
<evidence type="ECO:0000259" key="9">
    <source>
        <dbReference type="Pfam" id="PF00496"/>
    </source>
</evidence>
<evidence type="ECO:0000256" key="7">
    <source>
        <dbReference type="ARBA" id="ARBA00022764"/>
    </source>
</evidence>
<dbReference type="InterPro" id="IPR030678">
    <property type="entry name" value="Peptide/Ni-bd"/>
</dbReference>
<organism evidence="10 11">
    <name type="scientific">Sutterella seckii</name>
    <dbReference type="NCBI Taxonomy" id="1944635"/>
    <lineage>
        <taxon>Bacteria</taxon>
        <taxon>Pseudomonadati</taxon>
        <taxon>Pseudomonadota</taxon>
        <taxon>Betaproteobacteria</taxon>
        <taxon>Burkholderiales</taxon>
        <taxon>Sutterellaceae</taxon>
        <taxon>Sutterella</taxon>
    </lineage>
</organism>
<dbReference type="PANTHER" id="PTHR30290">
    <property type="entry name" value="PERIPLASMIC BINDING COMPONENT OF ABC TRANSPORTER"/>
    <property type="match status" value="1"/>
</dbReference>
<dbReference type="PANTHER" id="PTHR30290:SF32">
    <property type="entry name" value="GLUTATHIONE-BINDING PROTEIN GSIB"/>
    <property type="match status" value="1"/>
</dbReference>
<keyword evidence="7" id="KW-0574">Periplasm</keyword>
<dbReference type="GO" id="GO:0042938">
    <property type="term" value="P:dipeptide transport"/>
    <property type="evidence" value="ECO:0007669"/>
    <property type="project" value="TreeGrafter"/>
</dbReference>
<dbReference type="Gene3D" id="3.10.105.10">
    <property type="entry name" value="Dipeptide-binding Protein, Domain 3"/>
    <property type="match status" value="1"/>
</dbReference>
<dbReference type="Gene3D" id="3.90.76.10">
    <property type="entry name" value="Dipeptide-binding Protein, Domain 1"/>
    <property type="match status" value="1"/>
</dbReference>
<feature type="chain" id="PRO_5042515207" description="Glutathione-binding protein GsiB" evidence="8">
    <location>
        <begin position="29"/>
        <end position="516"/>
    </location>
</feature>
<evidence type="ECO:0000256" key="5">
    <source>
        <dbReference type="ARBA" id="ARBA00022448"/>
    </source>
</evidence>
<dbReference type="InterPro" id="IPR000914">
    <property type="entry name" value="SBP_5_dom"/>
</dbReference>
<dbReference type="InterPro" id="IPR039424">
    <property type="entry name" value="SBP_5"/>
</dbReference>
<reference evidence="10 11" key="1">
    <citation type="submission" date="2019-10" db="EMBL/GenBank/DDBJ databases">
        <title>Genome diversity of Sutterella seckii.</title>
        <authorList>
            <person name="Chaplin A.V."/>
            <person name="Sokolova S.R."/>
            <person name="Mosin K.A."/>
            <person name="Ivanova E.L."/>
            <person name="Kochetkova T.O."/>
            <person name="Goltsov A.Y."/>
            <person name="Trofimov D.Y."/>
            <person name="Efimov B.A."/>
        </authorList>
    </citation>
    <scope>NUCLEOTIDE SEQUENCE [LARGE SCALE GENOMIC DNA]</scope>
    <source>
        <strain evidence="10 11">ASD3426</strain>
    </source>
</reference>
<dbReference type="GO" id="GO:0030288">
    <property type="term" value="C:outer membrane-bounded periplasmic space"/>
    <property type="evidence" value="ECO:0007669"/>
    <property type="project" value="TreeGrafter"/>
</dbReference>
<dbReference type="Pfam" id="PF00496">
    <property type="entry name" value="SBP_bac_5"/>
    <property type="match status" value="1"/>
</dbReference>
<gene>
    <name evidence="10" type="ORF">GBM96_00945</name>
</gene>
<keyword evidence="11" id="KW-1185">Reference proteome</keyword>
<evidence type="ECO:0000256" key="1">
    <source>
        <dbReference type="ARBA" id="ARBA00003489"/>
    </source>
</evidence>
<dbReference type="AlphaFoldDB" id="A0AAI9WP80"/>
<keyword evidence="5" id="KW-0813">Transport</keyword>
<comment type="caution">
    <text evidence="10">The sequence shown here is derived from an EMBL/GenBank/DDBJ whole genome shotgun (WGS) entry which is preliminary data.</text>
</comment>
<evidence type="ECO:0000313" key="10">
    <source>
        <dbReference type="EMBL" id="KAB7652936.1"/>
    </source>
</evidence>
<dbReference type="SUPFAM" id="SSF53850">
    <property type="entry name" value="Periplasmic binding protein-like II"/>
    <property type="match status" value="1"/>
</dbReference>
<dbReference type="GO" id="GO:1904680">
    <property type="term" value="F:peptide transmembrane transporter activity"/>
    <property type="evidence" value="ECO:0007669"/>
    <property type="project" value="TreeGrafter"/>
</dbReference>
<evidence type="ECO:0000256" key="3">
    <source>
        <dbReference type="ARBA" id="ARBA00005695"/>
    </source>
</evidence>
<comment type="function">
    <text evidence="1">Part of the ABC transporter complex GsiABCD involved in glutathione import. Binds glutathione.</text>
</comment>
<evidence type="ECO:0000256" key="6">
    <source>
        <dbReference type="ARBA" id="ARBA00022729"/>
    </source>
</evidence>
<keyword evidence="6 8" id="KW-0732">Signal</keyword>
<dbReference type="Gene3D" id="3.40.190.10">
    <property type="entry name" value="Periplasmic binding protein-like II"/>
    <property type="match status" value="1"/>
</dbReference>
<feature type="signal peptide" evidence="8">
    <location>
        <begin position="1"/>
        <end position="28"/>
    </location>
</feature>
<evidence type="ECO:0000313" key="11">
    <source>
        <dbReference type="Proteomes" id="UP000469462"/>
    </source>
</evidence>
<accession>A0AAI9WP80</accession>
<dbReference type="RefSeq" id="WP_139687897.1">
    <property type="nucleotide sequence ID" value="NZ_WEHW01000001.1"/>
</dbReference>
<proteinExistence type="inferred from homology"/>
<dbReference type="Proteomes" id="UP000469462">
    <property type="component" value="Unassembled WGS sequence"/>
</dbReference>
<comment type="similarity">
    <text evidence="3">Belongs to the bacterial solute-binding protein 5 family.</text>
</comment>
<dbReference type="GO" id="GO:0043190">
    <property type="term" value="C:ATP-binding cassette (ABC) transporter complex"/>
    <property type="evidence" value="ECO:0007669"/>
    <property type="project" value="InterPro"/>
</dbReference>
<dbReference type="PIRSF" id="PIRSF002741">
    <property type="entry name" value="MppA"/>
    <property type="match status" value="1"/>
</dbReference>
<evidence type="ECO:0000256" key="2">
    <source>
        <dbReference type="ARBA" id="ARBA00004418"/>
    </source>
</evidence>